<proteinExistence type="predicted"/>
<protein>
    <submittedName>
        <fullName evidence="1">Uncharacterized protein</fullName>
    </submittedName>
</protein>
<evidence type="ECO:0000313" key="2">
    <source>
        <dbReference type="Proteomes" id="UP001443914"/>
    </source>
</evidence>
<dbReference type="Proteomes" id="UP001443914">
    <property type="component" value="Unassembled WGS sequence"/>
</dbReference>
<dbReference type="PANTHER" id="PTHR34129">
    <property type="entry name" value="BLR1139 PROTEIN"/>
    <property type="match status" value="1"/>
</dbReference>
<keyword evidence="2" id="KW-1185">Reference proteome</keyword>
<accession>A0AAW1JJQ7</accession>
<dbReference type="Gene3D" id="3.20.170.20">
    <property type="entry name" value="Protein of unknown function DUF952"/>
    <property type="match status" value="1"/>
</dbReference>
<sequence length="139" mass="16068">MTTEMESGSKEREKGGMRKGEEYVYRISTAKEWEEVQKRGSTFGGELDKSTSCFHLSTLHQVQPTLQRFYSHTHEDLYLLQLDSNKLGDGLIYEQVDGNQWFPHYYGPSRSFAPLSFEFVTRAEKLTYSDGKFSCTLLD</sequence>
<organism evidence="1 2">
    <name type="scientific">Saponaria officinalis</name>
    <name type="common">Common soapwort</name>
    <name type="synonym">Lychnis saponaria</name>
    <dbReference type="NCBI Taxonomy" id="3572"/>
    <lineage>
        <taxon>Eukaryota</taxon>
        <taxon>Viridiplantae</taxon>
        <taxon>Streptophyta</taxon>
        <taxon>Embryophyta</taxon>
        <taxon>Tracheophyta</taxon>
        <taxon>Spermatophyta</taxon>
        <taxon>Magnoliopsida</taxon>
        <taxon>eudicotyledons</taxon>
        <taxon>Gunneridae</taxon>
        <taxon>Pentapetalae</taxon>
        <taxon>Caryophyllales</taxon>
        <taxon>Caryophyllaceae</taxon>
        <taxon>Caryophylleae</taxon>
        <taxon>Saponaria</taxon>
    </lineage>
</organism>
<dbReference type="PANTHER" id="PTHR34129:SF1">
    <property type="entry name" value="DUF952 DOMAIN-CONTAINING PROTEIN"/>
    <property type="match status" value="1"/>
</dbReference>
<comment type="caution">
    <text evidence="1">The sequence shown here is derived from an EMBL/GenBank/DDBJ whole genome shotgun (WGS) entry which is preliminary data.</text>
</comment>
<dbReference type="EMBL" id="JBDFQZ010000007">
    <property type="protein sequence ID" value="KAK9704723.1"/>
    <property type="molecule type" value="Genomic_DNA"/>
</dbReference>
<evidence type="ECO:0000313" key="1">
    <source>
        <dbReference type="EMBL" id="KAK9704723.1"/>
    </source>
</evidence>
<dbReference type="AlphaFoldDB" id="A0AAW1JJQ7"/>
<dbReference type="InterPro" id="IPR009297">
    <property type="entry name" value="DUF952"/>
</dbReference>
<dbReference type="Pfam" id="PF06108">
    <property type="entry name" value="DUF952"/>
    <property type="match status" value="1"/>
</dbReference>
<reference evidence="1" key="1">
    <citation type="submission" date="2024-03" db="EMBL/GenBank/DDBJ databases">
        <title>WGS assembly of Saponaria officinalis var. Norfolk2.</title>
        <authorList>
            <person name="Jenkins J."/>
            <person name="Shu S."/>
            <person name="Grimwood J."/>
            <person name="Barry K."/>
            <person name="Goodstein D."/>
            <person name="Schmutz J."/>
            <person name="Leebens-Mack J."/>
            <person name="Osbourn A."/>
        </authorList>
    </citation>
    <scope>NUCLEOTIDE SEQUENCE [LARGE SCALE GENOMIC DNA]</scope>
    <source>
        <strain evidence="1">JIC</strain>
    </source>
</reference>
<name>A0AAW1JJQ7_SAPOF</name>
<gene>
    <name evidence="1" type="ORF">RND81_07G007400</name>
</gene>
<dbReference type="SUPFAM" id="SSF56399">
    <property type="entry name" value="ADP-ribosylation"/>
    <property type="match status" value="1"/>
</dbReference>